<feature type="compositionally biased region" description="Low complexity" evidence="3">
    <location>
        <begin position="15"/>
        <end position="29"/>
    </location>
</feature>
<feature type="compositionally biased region" description="Basic residues" evidence="3">
    <location>
        <begin position="1"/>
        <end position="11"/>
    </location>
</feature>
<accession>A0A835S6J8</accession>
<feature type="region of interest" description="Disordered" evidence="3">
    <location>
        <begin position="1"/>
        <end position="38"/>
    </location>
</feature>
<feature type="domain" description="RRM" evidence="4">
    <location>
        <begin position="300"/>
        <end position="384"/>
    </location>
</feature>
<sequence>MPLRAARRSLAKKPSAIAKKTSSESSSASPLPTIEDGKTPEFEALSTSTANAASEAEAVRHVEVVEGEASQFPAMVEGRTMNTEEVPLGGGKEGILGNDGENAAKDLHASFVDEDAKPAVPVKPIVDATAEEKVSQELDYRKDTQLQSEVALEDEGDEIVEMESKAEIEEILDDPAEQEETKREIPVNLDDNESEDEEVSEVKERMEEDDGVKETLRNYSSEEQMENKATNADNEENDDGDNEENEDNDYGIKQRESEVFVGGLDKDTVEDDLIKVLTELKDGAEVNGKHVRIQASRDNATLYLGNICKTWTKDQVIDTLKSLGIERLLNINLPKDSKNEGRIKGFAFLEFSSHSEAMLAFRFLKKPDAIFGRDRTARVAFTDDPLHPNEEVMLQVKTVYFEGIPLSWDEEKVKEIFKEYGKIEKVLLSRNFNSKKKRKDFGFAEFAIRQSALACVEGINNSKIGDGDTKVRANLARPLNKSRLAKQGARGGYKVEKDGETIHEAAHSKKKKKRKSKVVQHKEEKQLNAESVNHTKSFTSQNREVMKNAKQKRPLTLRGKDSKGKQDVQATKTGKRKNHSGKILDTGTSGRPTKKMRQTNHGKVHGRYFSGFGDRKGFNSAIREASYGAPAEGYPTEYVVASSSYRAYPYTAASQPQPALLILLTRSPYWISSCTEAKGLFVILSGTYGSELRSTSGYNRAVPEIHPSYDSYTDHANYQHSGYGYRTGGAYAARWPYH</sequence>
<evidence type="ECO:0000256" key="3">
    <source>
        <dbReference type="SAM" id="MobiDB-lite"/>
    </source>
</evidence>
<feature type="region of interest" description="Disordered" evidence="3">
    <location>
        <begin position="484"/>
        <end position="526"/>
    </location>
</feature>
<protein>
    <recommendedName>
        <fullName evidence="4">RRM domain-containing protein</fullName>
    </recommendedName>
</protein>
<dbReference type="CDD" id="cd00590">
    <property type="entry name" value="RRM_SF"/>
    <property type="match status" value="1"/>
</dbReference>
<feature type="compositionally biased region" description="Basic residues" evidence="3">
    <location>
        <begin position="508"/>
        <end position="519"/>
    </location>
</feature>
<evidence type="ECO:0000256" key="1">
    <source>
        <dbReference type="ARBA" id="ARBA00022884"/>
    </source>
</evidence>
<dbReference type="PROSITE" id="PS50102">
    <property type="entry name" value="RRM"/>
    <property type="match status" value="2"/>
</dbReference>
<evidence type="ECO:0000256" key="2">
    <source>
        <dbReference type="PROSITE-ProRule" id="PRU00176"/>
    </source>
</evidence>
<dbReference type="InterPro" id="IPR012677">
    <property type="entry name" value="Nucleotide-bd_a/b_plait_sf"/>
</dbReference>
<dbReference type="Proteomes" id="UP000639772">
    <property type="component" value="Chromosome 1"/>
</dbReference>
<dbReference type="InterPro" id="IPR035979">
    <property type="entry name" value="RBD_domain_sf"/>
</dbReference>
<organism evidence="5 6">
    <name type="scientific">Vanilla planifolia</name>
    <name type="common">Vanilla</name>
    <dbReference type="NCBI Taxonomy" id="51239"/>
    <lineage>
        <taxon>Eukaryota</taxon>
        <taxon>Viridiplantae</taxon>
        <taxon>Streptophyta</taxon>
        <taxon>Embryophyta</taxon>
        <taxon>Tracheophyta</taxon>
        <taxon>Spermatophyta</taxon>
        <taxon>Magnoliopsida</taxon>
        <taxon>Liliopsida</taxon>
        <taxon>Asparagales</taxon>
        <taxon>Orchidaceae</taxon>
        <taxon>Vanilloideae</taxon>
        <taxon>Vanilleae</taxon>
        <taxon>Vanilla</taxon>
    </lineage>
</organism>
<feature type="compositionally biased region" description="Basic and acidic residues" evidence="3">
    <location>
        <begin position="200"/>
        <end position="216"/>
    </location>
</feature>
<feature type="compositionally biased region" description="Acidic residues" evidence="3">
    <location>
        <begin position="233"/>
        <end position="249"/>
    </location>
</feature>
<feature type="compositionally biased region" description="Acidic residues" evidence="3">
    <location>
        <begin position="190"/>
        <end position="199"/>
    </location>
</feature>
<dbReference type="SUPFAM" id="SSF54928">
    <property type="entry name" value="RNA-binding domain, RBD"/>
    <property type="match status" value="1"/>
</dbReference>
<dbReference type="GO" id="GO:0003723">
    <property type="term" value="F:RNA binding"/>
    <property type="evidence" value="ECO:0007669"/>
    <property type="project" value="UniProtKB-UniRule"/>
</dbReference>
<dbReference type="Gene3D" id="3.30.70.330">
    <property type="match status" value="2"/>
</dbReference>
<dbReference type="InterPro" id="IPR000504">
    <property type="entry name" value="RRM_dom"/>
</dbReference>
<feature type="region of interest" description="Disordered" evidence="3">
    <location>
        <begin position="557"/>
        <end position="599"/>
    </location>
</feature>
<feature type="domain" description="RRM" evidence="4">
    <location>
        <begin position="397"/>
        <end position="478"/>
    </location>
</feature>
<feature type="compositionally biased region" description="Acidic residues" evidence="3">
    <location>
        <begin position="169"/>
        <end position="178"/>
    </location>
</feature>
<feature type="region of interest" description="Disordered" evidence="3">
    <location>
        <begin position="73"/>
        <end position="101"/>
    </location>
</feature>
<dbReference type="EMBL" id="JADCNM010000001">
    <property type="protein sequence ID" value="KAG0501330.1"/>
    <property type="molecule type" value="Genomic_DNA"/>
</dbReference>
<comment type="caution">
    <text evidence="5">The sequence shown here is derived from an EMBL/GenBank/DDBJ whole genome shotgun (WGS) entry which is preliminary data.</text>
</comment>
<feature type="compositionally biased region" description="Basic and acidic residues" evidence="3">
    <location>
        <begin position="493"/>
        <end position="507"/>
    </location>
</feature>
<gene>
    <name evidence="5" type="ORF">HPP92_001402</name>
</gene>
<dbReference type="PANTHER" id="PTHR21245">
    <property type="entry name" value="HETEROGENEOUS NUCLEAR RIBONUCLEOPROTEIN"/>
    <property type="match status" value="1"/>
</dbReference>
<name>A0A835S6J8_VANPL</name>
<keyword evidence="1 2" id="KW-0694">RNA-binding</keyword>
<dbReference type="Pfam" id="PF00076">
    <property type="entry name" value="RRM_1"/>
    <property type="match status" value="2"/>
</dbReference>
<dbReference type="OrthoDB" id="3800936at2759"/>
<evidence type="ECO:0000313" key="6">
    <source>
        <dbReference type="Proteomes" id="UP000639772"/>
    </source>
</evidence>
<proteinExistence type="predicted"/>
<feature type="region of interest" description="Disordered" evidence="3">
    <location>
        <begin position="165"/>
        <end position="256"/>
    </location>
</feature>
<reference evidence="5 6" key="1">
    <citation type="journal article" date="2020" name="Nat. Food">
        <title>A phased Vanilla planifolia genome enables genetic improvement of flavour and production.</title>
        <authorList>
            <person name="Hasing T."/>
            <person name="Tang H."/>
            <person name="Brym M."/>
            <person name="Khazi F."/>
            <person name="Huang T."/>
            <person name="Chambers A.H."/>
        </authorList>
    </citation>
    <scope>NUCLEOTIDE SEQUENCE [LARGE SCALE GENOMIC DNA]</scope>
    <source>
        <tissue evidence="5">Leaf</tissue>
    </source>
</reference>
<feature type="compositionally biased region" description="Polar residues" evidence="3">
    <location>
        <begin position="217"/>
        <end position="232"/>
    </location>
</feature>
<evidence type="ECO:0000259" key="4">
    <source>
        <dbReference type="PROSITE" id="PS50102"/>
    </source>
</evidence>
<dbReference type="SMART" id="SM00360">
    <property type="entry name" value="RRM"/>
    <property type="match status" value="2"/>
</dbReference>
<dbReference type="AlphaFoldDB" id="A0A835S6J8"/>
<evidence type="ECO:0000313" key="5">
    <source>
        <dbReference type="EMBL" id="KAG0501330.1"/>
    </source>
</evidence>